<feature type="transmembrane region" description="Helical" evidence="1">
    <location>
        <begin position="7"/>
        <end position="25"/>
    </location>
</feature>
<reference evidence="3" key="1">
    <citation type="journal article" date="2019" name="Int. J. Syst. Evol. Microbiol.">
        <title>The Global Catalogue of Microorganisms (GCM) 10K type strain sequencing project: providing services to taxonomists for standard genome sequencing and annotation.</title>
        <authorList>
            <consortium name="The Broad Institute Genomics Platform"/>
            <consortium name="The Broad Institute Genome Sequencing Center for Infectious Disease"/>
            <person name="Wu L."/>
            <person name="Ma J."/>
        </authorList>
    </citation>
    <scope>NUCLEOTIDE SEQUENCE [LARGE SCALE GENOMIC DNA]</scope>
    <source>
        <strain evidence="3">CCUG 50353</strain>
    </source>
</reference>
<dbReference type="InterPro" id="IPR035211">
    <property type="entry name" value="DUF5325"/>
</dbReference>
<evidence type="ECO:0000256" key="1">
    <source>
        <dbReference type="SAM" id="Phobius"/>
    </source>
</evidence>
<protein>
    <submittedName>
        <fullName evidence="2">YlaF family protein</fullName>
    </submittedName>
</protein>
<proteinExistence type="predicted"/>
<keyword evidence="1" id="KW-0472">Membrane</keyword>
<keyword evidence="3" id="KW-1185">Reference proteome</keyword>
<evidence type="ECO:0000313" key="3">
    <source>
        <dbReference type="Proteomes" id="UP001595733"/>
    </source>
</evidence>
<gene>
    <name evidence="2" type="ORF">ACFO0S_01285</name>
</gene>
<organism evidence="2 3">
    <name type="scientific">Chryseomicrobium palamuruense</name>
    <dbReference type="NCBI Taxonomy" id="682973"/>
    <lineage>
        <taxon>Bacteria</taxon>
        <taxon>Bacillati</taxon>
        <taxon>Bacillota</taxon>
        <taxon>Bacilli</taxon>
        <taxon>Bacillales</taxon>
        <taxon>Caryophanaceae</taxon>
        <taxon>Chryseomicrobium</taxon>
    </lineage>
</organism>
<name>A0ABV8USJ8_9BACL</name>
<comment type="caution">
    <text evidence="2">The sequence shown here is derived from an EMBL/GenBank/DDBJ whole genome shotgun (WGS) entry which is preliminary data.</text>
</comment>
<dbReference type="RefSeq" id="WP_378139342.1">
    <property type="nucleotide sequence ID" value="NZ_JBHSEF010000008.1"/>
</dbReference>
<feature type="transmembrane region" description="Helical" evidence="1">
    <location>
        <begin position="31"/>
        <end position="49"/>
    </location>
</feature>
<dbReference type="EMBL" id="JBHSEF010000008">
    <property type="protein sequence ID" value="MFC4353696.1"/>
    <property type="molecule type" value="Genomic_DNA"/>
</dbReference>
<dbReference type="Pfam" id="PF17259">
    <property type="entry name" value="DUF5325"/>
    <property type="match status" value="1"/>
</dbReference>
<keyword evidence="1" id="KW-1133">Transmembrane helix</keyword>
<evidence type="ECO:0000313" key="2">
    <source>
        <dbReference type="EMBL" id="MFC4353696.1"/>
    </source>
</evidence>
<keyword evidence="1" id="KW-0812">Transmembrane</keyword>
<accession>A0ABV8USJ8</accession>
<sequence>MKNVKWIFVMYSFLAIFAMASIGVAVSFRSVPFILLAILLLVAVMGMGFKKKKEYREKGLLD</sequence>
<dbReference type="Proteomes" id="UP001595733">
    <property type="component" value="Unassembled WGS sequence"/>
</dbReference>